<dbReference type="RefSeq" id="WP_255919681.1">
    <property type="nucleotide sequence ID" value="NZ_JANFNG010000005.1"/>
</dbReference>
<comment type="caution">
    <text evidence="2">The sequence shown here is derived from an EMBL/GenBank/DDBJ whole genome shotgun (WGS) entry which is preliminary data.</text>
</comment>
<evidence type="ECO:0008006" key="4">
    <source>
        <dbReference type="Google" id="ProtNLM"/>
    </source>
</evidence>
<dbReference type="Proteomes" id="UP001057702">
    <property type="component" value="Unassembled WGS sequence"/>
</dbReference>
<evidence type="ECO:0000313" key="2">
    <source>
        <dbReference type="EMBL" id="MCQ4080764.1"/>
    </source>
</evidence>
<proteinExistence type="predicted"/>
<organism evidence="2 3">
    <name type="scientific">Streptomyces humicola</name>
    <dbReference type="NCBI Taxonomy" id="2953240"/>
    <lineage>
        <taxon>Bacteria</taxon>
        <taxon>Bacillati</taxon>
        <taxon>Actinomycetota</taxon>
        <taxon>Actinomycetes</taxon>
        <taxon>Kitasatosporales</taxon>
        <taxon>Streptomycetaceae</taxon>
        <taxon>Streptomyces</taxon>
    </lineage>
</organism>
<dbReference type="EMBL" id="JANFNG010000005">
    <property type="protein sequence ID" value="MCQ4080764.1"/>
    <property type="molecule type" value="Genomic_DNA"/>
</dbReference>
<keyword evidence="3" id="KW-1185">Reference proteome</keyword>
<evidence type="ECO:0000313" key="3">
    <source>
        <dbReference type="Proteomes" id="UP001057702"/>
    </source>
</evidence>
<gene>
    <name evidence="2" type="ORF">NGB36_09145</name>
</gene>
<name>A0ABT1PSV9_9ACTN</name>
<protein>
    <recommendedName>
        <fullName evidence="4">DUF4331 domain-containing protein</fullName>
    </recommendedName>
</protein>
<accession>A0ABT1PSV9</accession>
<evidence type="ECO:0000256" key="1">
    <source>
        <dbReference type="SAM" id="MobiDB-lite"/>
    </source>
</evidence>
<reference evidence="2" key="1">
    <citation type="submission" date="2022-06" db="EMBL/GenBank/DDBJ databases">
        <title>Draft genome sequence of Streptomyces sp. RB6PN25 isolated from peat swamp forest in Thailand.</title>
        <authorList>
            <person name="Duangmal K."/>
            <person name="Klaysubun C."/>
        </authorList>
    </citation>
    <scope>NUCLEOTIDE SEQUENCE</scope>
    <source>
        <strain evidence="2">RB6PN25</strain>
    </source>
</reference>
<sequence>MPLEWELRARGSIDDIREWAARGATDEALRAQLPAPYEVRDIAPFSPSGAIYFMNGYSEATVRLRDTGEEITLRFEDENTSIAASAPLRYDESIETEGIYVPVPPPLTSRAMYPRHTPDRYRRPTTLQLLQVVSMNMRSADGNSRLLIGLPYAEAQPDLFFSNRMETGDHDASSYGVVQSLTEFHDPATDEPDLHGNGFPARSFFGIYHLIETPLGAFFNKKATQMELQPSADGKLALTLPPIPFMYTLLNGPIPLFDVNNPDGDPIGDVVSGRHGSHGASAVPSEDAWPWKTPTVSRPPA</sequence>
<feature type="region of interest" description="Disordered" evidence="1">
    <location>
        <begin position="268"/>
        <end position="301"/>
    </location>
</feature>